<keyword evidence="2" id="KW-1185">Reference proteome</keyword>
<organism evidence="1 2">
    <name type="scientific">Avena sativa</name>
    <name type="common">Oat</name>
    <dbReference type="NCBI Taxonomy" id="4498"/>
    <lineage>
        <taxon>Eukaryota</taxon>
        <taxon>Viridiplantae</taxon>
        <taxon>Streptophyta</taxon>
        <taxon>Embryophyta</taxon>
        <taxon>Tracheophyta</taxon>
        <taxon>Spermatophyta</taxon>
        <taxon>Magnoliopsida</taxon>
        <taxon>Liliopsida</taxon>
        <taxon>Poales</taxon>
        <taxon>Poaceae</taxon>
        <taxon>BOP clade</taxon>
        <taxon>Pooideae</taxon>
        <taxon>Poodae</taxon>
        <taxon>Poeae</taxon>
        <taxon>Poeae Chloroplast Group 1 (Aveneae type)</taxon>
        <taxon>Aveninae</taxon>
        <taxon>Avena</taxon>
    </lineage>
</organism>
<accession>A0ACD5ZDD2</accession>
<reference evidence="1" key="1">
    <citation type="submission" date="2021-05" db="EMBL/GenBank/DDBJ databases">
        <authorList>
            <person name="Scholz U."/>
            <person name="Mascher M."/>
            <person name="Fiebig A."/>
        </authorList>
    </citation>
    <scope>NUCLEOTIDE SEQUENCE [LARGE SCALE GENOMIC DNA]</scope>
</reference>
<evidence type="ECO:0000313" key="2">
    <source>
        <dbReference type="Proteomes" id="UP001732700"/>
    </source>
</evidence>
<dbReference type="EnsemblPlants" id="AVESA.00010b.r2.6CG1144080.1">
    <property type="protein sequence ID" value="AVESA.00010b.r2.6CG1144080.1.CDS.1"/>
    <property type="gene ID" value="AVESA.00010b.r2.6CG1144080"/>
</dbReference>
<sequence>MENVCTTSIAGAARLVQLLKIEGFSTTASMKSKESIRSRWNVCGYDWEIRVYPTAKLYKGPGVALQLVFLGESRKSCSRATLGCQLIDPTGKIELSDEKSVTKTFNRPKKHSDLLILMYRHTLQKSAYLKDDTVTVRCTITVPEDLPIPTISAKKEIAYALPSTNMHQQFGELLRSRTGSDVTFLVSGESFPAHKLILSLRSPVFMAEFFGQMKEKHLGHVEVKDMDTAVFKAMLHFIYTDTVPELDHQLEEVATLAQHLLVAADRYGLDRLKLICESKLSDGITVDTAATTLALAEQHNCSQLKAKCAKFIVSTPAVLDAVLATDGYKHLAASCPSVLADLLKSSLRIGGRTDA</sequence>
<protein>
    <submittedName>
        <fullName evidence="1">Uncharacterized protein</fullName>
    </submittedName>
</protein>
<dbReference type="Proteomes" id="UP001732700">
    <property type="component" value="Chromosome 6C"/>
</dbReference>
<evidence type="ECO:0000313" key="1">
    <source>
        <dbReference type="EnsemblPlants" id="AVESA.00010b.r2.6CG1144080.1.CDS.1"/>
    </source>
</evidence>
<proteinExistence type="predicted"/>
<name>A0ACD5ZDD2_AVESA</name>
<reference evidence="1" key="2">
    <citation type="submission" date="2025-09" db="UniProtKB">
        <authorList>
            <consortium name="EnsemblPlants"/>
        </authorList>
    </citation>
    <scope>IDENTIFICATION</scope>
</reference>